<dbReference type="InterPro" id="IPR000858">
    <property type="entry name" value="S_locus_glycoprot_dom"/>
</dbReference>
<dbReference type="GO" id="GO:0048544">
    <property type="term" value="P:recognition of pollen"/>
    <property type="evidence" value="ECO:0007669"/>
    <property type="project" value="InterPro"/>
</dbReference>
<dbReference type="AlphaFoldDB" id="A0A498JX20"/>
<dbReference type="Pfam" id="PF00954">
    <property type="entry name" value="S_locus_glycop"/>
    <property type="match status" value="1"/>
</dbReference>
<evidence type="ECO:0000256" key="1">
    <source>
        <dbReference type="ARBA" id="ARBA00022729"/>
    </source>
</evidence>
<sequence>MGSQPRHTTDSSGLCTVTIPGILVLVDINKTSVWSSNTPTSASNPAAQLSDSEWEEKQRIFSSRPQPQPARTSILFENWAFPVLTQDGSVRSYNWINRAQVWEVLLGTPADTCDNYGICGPNGAGLSGCNICLYENDSTENCSCTAFANLDIRAGGSGCSRTFNGNGQDIYIRIRLAASEPDNAKSKVKKTRIIVTSTVLSAGLLILGLALLLRFQKKKHQQDDRPSMPAAVLMLSGESALPEPEKPGFYSERDLDDNKVDPCANKVTVFSANEDTFTLLEARYMG</sequence>
<feature type="domain" description="S-locus glycoprotein" evidence="4">
    <location>
        <begin position="83"/>
        <end position="145"/>
    </location>
</feature>
<evidence type="ECO:0000256" key="3">
    <source>
        <dbReference type="SAM" id="Phobius"/>
    </source>
</evidence>
<feature type="transmembrane region" description="Helical" evidence="3">
    <location>
        <begin position="193"/>
        <end position="213"/>
    </location>
</feature>
<proteinExistence type="predicted"/>
<name>A0A498JX20_MALDO</name>
<evidence type="ECO:0000313" key="6">
    <source>
        <dbReference type="Proteomes" id="UP000290289"/>
    </source>
</evidence>
<keyword evidence="6" id="KW-1185">Reference proteome</keyword>
<evidence type="ECO:0000313" key="5">
    <source>
        <dbReference type="EMBL" id="RXH98503.1"/>
    </source>
</evidence>
<dbReference type="PANTHER" id="PTHR32444:SF183">
    <property type="entry name" value="APPLE DOMAIN-CONTAINING PROTEIN"/>
    <property type="match status" value="1"/>
</dbReference>
<accession>A0A498JX20</accession>
<keyword evidence="3" id="KW-0812">Transmembrane</keyword>
<gene>
    <name evidence="5" type="ORF">DVH24_010828</name>
</gene>
<protein>
    <recommendedName>
        <fullName evidence="4">S-locus glycoprotein domain-containing protein</fullName>
    </recommendedName>
</protein>
<keyword evidence="2" id="KW-1015">Disulfide bond</keyword>
<evidence type="ECO:0000259" key="4">
    <source>
        <dbReference type="Pfam" id="PF00954"/>
    </source>
</evidence>
<dbReference type="Proteomes" id="UP000290289">
    <property type="component" value="Chromosome 5"/>
</dbReference>
<comment type="caution">
    <text evidence="5">The sequence shown here is derived from an EMBL/GenBank/DDBJ whole genome shotgun (WGS) entry which is preliminary data.</text>
</comment>
<keyword evidence="3" id="KW-1133">Transmembrane helix</keyword>
<dbReference type="PANTHER" id="PTHR32444">
    <property type="entry name" value="BULB-TYPE LECTIN DOMAIN-CONTAINING PROTEIN"/>
    <property type="match status" value="1"/>
</dbReference>
<dbReference type="EMBL" id="RDQH01000331">
    <property type="protein sequence ID" value="RXH98503.1"/>
    <property type="molecule type" value="Genomic_DNA"/>
</dbReference>
<evidence type="ECO:0000256" key="2">
    <source>
        <dbReference type="ARBA" id="ARBA00023157"/>
    </source>
</evidence>
<organism evidence="5 6">
    <name type="scientific">Malus domestica</name>
    <name type="common">Apple</name>
    <name type="synonym">Pyrus malus</name>
    <dbReference type="NCBI Taxonomy" id="3750"/>
    <lineage>
        <taxon>Eukaryota</taxon>
        <taxon>Viridiplantae</taxon>
        <taxon>Streptophyta</taxon>
        <taxon>Embryophyta</taxon>
        <taxon>Tracheophyta</taxon>
        <taxon>Spermatophyta</taxon>
        <taxon>Magnoliopsida</taxon>
        <taxon>eudicotyledons</taxon>
        <taxon>Gunneridae</taxon>
        <taxon>Pentapetalae</taxon>
        <taxon>rosids</taxon>
        <taxon>fabids</taxon>
        <taxon>Rosales</taxon>
        <taxon>Rosaceae</taxon>
        <taxon>Amygdaloideae</taxon>
        <taxon>Maleae</taxon>
        <taxon>Malus</taxon>
    </lineage>
</organism>
<keyword evidence="3" id="KW-0472">Membrane</keyword>
<reference evidence="5 6" key="1">
    <citation type="submission" date="2018-10" db="EMBL/GenBank/DDBJ databases">
        <title>A high-quality apple genome assembly.</title>
        <authorList>
            <person name="Hu J."/>
        </authorList>
    </citation>
    <scope>NUCLEOTIDE SEQUENCE [LARGE SCALE GENOMIC DNA]</scope>
    <source>
        <strain evidence="6">cv. HFTH1</strain>
        <tissue evidence="5">Young leaf</tissue>
    </source>
</reference>
<keyword evidence="1" id="KW-0732">Signal</keyword>